<evidence type="ECO:0000256" key="6">
    <source>
        <dbReference type="ARBA" id="ARBA00022927"/>
    </source>
</evidence>
<evidence type="ECO:0000256" key="1">
    <source>
        <dbReference type="ARBA" id="ARBA00004496"/>
    </source>
</evidence>
<dbReference type="GO" id="GO:0005829">
    <property type="term" value="C:cytosol"/>
    <property type="evidence" value="ECO:0007669"/>
    <property type="project" value="TreeGrafter"/>
</dbReference>
<keyword evidence="7" id="KW-0072">Autophagy</keyword>
<keyword evidence="5" id="KW-0833">Ubl conjugation pathway</keyword>
<reference evidence="8 9" key="1">
    <citation type="submission" date="2015-02" db="EMBL/GenBank/DDBJ databases">
        <authorList>
            <person name="Chooi Y.-H."/>
        </authorList>
    </citation>
    <scope>NUCLEOTIDE SEQUENCE [LARGE SCALE GENOMIC DNA]</scope>
    <source>
        <strain evidence="8">E3</strain>
    </source>
</reference>
<dbReference type="PANTHER" id="PTHR12866:SF2">
    <property type="entry name" value="UBIQUITIN-LIKE-CONJUGATING ENZYME ATG3"/>
    <property type="match status" value="1"/>
</dbReference>
<comment type="subcellular location">
    <subcellularLocation>
        <location evidence="1">Cytoplasm</location>
    </subcellularLocation>
</comment>
<evidence type="ECO:0000256" key="4">
    <source>
        <dbReference type="ARBA" id="ARBA00022490"/>
    </source>
</evidence>
<evidence type="ECO:0000313" key="8">
    <source>
        <dbReference type="EMBL" id="CEO97923.1"/>
    </source>
</evidence>
<proteinExistence type="inferred from homology"/>
<dbReference type="GO" id="GO:0061723">
    <property type="term" value="P:glycophagy"/>
    <property type="evidence" value="ECO:0007669"/>
    <property type="project" value="TreeGrafter"/>
</dbReference>
<gene>
    <name evidence="8" type="ORF">PBRA_006037</name>
</gene>
<evidence type="ECO:0000256" key="3">
    <source>
        <dbReference type="ARBA" id="ARBA00022448"/>
    </source>
</evidence>
<keyword evidence="4" id="KW-0963">Cytoplasm</keyword>
<dbReference type="OMA" id="HCPTWSW"/>
<dbReference type="GO" id="GO:0000045">
    <property type="term" value="P:autophagosome assembly"/>
    <property type="evidence" value="ECO:0007669"/>
    <property type="project" value="TreeGrafter"/>
</dbReference>
<dbReference type="OrthoDB" id="1584384at2759"/>
<dbReference type="Gene3D" id="3.30.1460.50">
    <property type="match status" value="1"/>
</dbReference>
<keyword evidence="6" id="KW-0653">Protein transport</keyword>
<keyword evidence="9" id="KW-1185">Reference proteome</keyword>
<sequence>MAMNFIKGVAEYWTPVLSTSQFLEKGVLTPEEFVIAGDELVRRCPSWAWGTDTSRTARPFLPTDKQYLITRNVPSMRRADAYAMESAAEEVLEQTDADADGWVATHTDRVEQDIPDIAALDLNAPEPDIQVYEVSVAGATVGGSSLSPRVQEDDPYALDACEIVDATNVNVIRTRTYDLTISYDKYYQTPRMWLFGYDENRNPLSPEQVMEDISSDHAHKTVTVESHPHITGISCASIHPCKHASVVKTMMRSSPVEVTVSSYMFLFLKFIQGVIPTIEYDFTPDVNE</sequence>
<dbReference type="GO" id="GO:0000422">
    <property type="term" value="P:autophagy of mitochondrion"/>
    <property type="evidence" value="ECO:0007669"/>
    <property type="project" value="TreeGrafter"/>
</dbReference>
<dbReference type="Pfam" id="PF03987">
    <property type="entry name" value="Autophagy_act_C"/>
    <property type="match status" value="1"/>
</dbReference>
<keyword evidence="3" id="KW-0813">Transport</keyword>
<dbReference type="Proteomes" id="UP000039324">
    <property type="component" value="Unassembled WGS sequence"/>
</dbReference>
<dbReference type="GO" id="GO:0019776">
    <property type="term" value="F:Atg8-family ligase activity"/>
    <property type="evidence" value="ECO:0007669"/>
    <property type="project" value="TreeGrafter"/>
</dbReference>
<dbReference type="EMBL" id="CDSF01000081">
    <property type="protein sequence ID" value="CEO97923.1"/>
    <property type="molecule type" value="Genomic_DNA"/>
</dbReference>
<dbReference type="GO" id="GO:0015031">
    <property type="term" value="P:protein transport"/>
    <property type="evidence" value="ECO:0007669"/>
    <property type="project" value="UniProtKB-KW"/>
</dbReference>
<evidence type="ECO:0000256" key="5">
    <source>
        <dbReference type="ARBA" id="ARBA00022786"/>
    </source>
</evidence>
<name>A0A0G4IRA9_PLABS</name>
<evidence type="ECO:0000313" key="9">
    <source>
        <dbReference type="Proteomes" id="UP000039324"/>
    </source>
</evidence>
<evidence type="ECO:0000256" key="2">
    <source>
        <dbReference type="ARBA" id="ARBA00007683"/>
    </source>
</evidence>
<comment type="similarity">
    <text evidence="2">Belongs to the ATG3 family.</text>
</comment>
<organism evidence="8 9">
    <name type="scientific">Plasmodiophora brassicae</name>
    <name type="common">Clubroot disease agent</name>
    <dbReference type="NCBI Taxonomy" id="37360"/>
    <lineage>
        <taxon>Eukaryota</taxon>
        <taxon>Sar</taxon>
        <taxon>Rhizaria</taxon>
        <taxon>Endomyxa</taxon>
        <taxon>Phytomyxea</taxon>
        <taxon>Plasmodiophorida</taxon>
        <taxon>Plasmodiophoridae</taxon>
        <taxon>Plasmodiophora</taxon>
    </lineage>
</organism>
<dbReference type="GO" id="GO:0000407">
    <property type="term" value="C:phagophore assembly site"/>
    <property type="evidence" value="ECO:0007669"/>
    <property type="project" value="TreeGrafter"/>
</dbReference>
<evidence type="ECO:0000256" key="7">
    <source>
        <dbReference type="ARBA" id="ARBA00023006"/>
    </source>
</evidence>
<dbReference type="PANTHER" id="PTHR12866">
    <property type="entry name" value="UBIQUITIN-LIKE-CONJUGATING ENZYME ATG3"/>
    <property type="match status" value="1"/>
</dbReference>
<dbReference type="InterPro" id="IPR007135">
    <property type="entry name" value="Atg3/Atg10"/>
</dbReference>
<dbReference type="STRING" id="37360.A0A0G4IRA9"/>
<dbReference type="GO" id="GO:0044804">
    <property type="term" value="P:nucleophagy"/>
    <property type="evidence" value="ECO:0007669"/>
    <property type="project" value="TreeGrafter"/>
</dbReference>
<dbReference type="AlphaFoldDB" id="A0A0G4IRA9"/>
<protein>
    <submittedName>
        <fullName evidence="8">Uncharacterized protein</fullName>
    </submittedName>
</protein>
<accession>A0A0G4IRA9</accession>